<protein>
    <submittedName>
        <fullName evidence="1">Uncharacterized protein</fullName>
    </submittedName>
</protein>
<accession>A0A6A6ZJL4</accession>
<proteinExistence type="predicted"/>
<keyword evidence="2" id="KW-1185">Reference proteome</keyword>
<dbReference type="Proteomes" id="UP000799424">
    <property type="component" value="Unassembled WGS sequence"/>
</dbReference>
<gene>
    <name evidence="1" type="ORF">CC86DRAFT_113299</name>
</gene>
<organism evidence="1 2">
    <name type="scientific">Ophiobolus disseminans</name>
    <dbReference type="NCBI Taxonomy" id="1469910"/>
    <lineage>
        <taxon>Eukaryota</taxon>
        <taxon>Fungi</taxon>
        <taxon>Dikarya</taxon>
        <taxon>Ascomycota</taxon>
        <taxon>Pezizomycotina</taxon>
        <taxon>Dothideomycetes</taxon>
        <taxon>Pleosporomycetidae</taxon>
        <taxon>Pleosporales</taxon>
        <taxon>Pleosporineae</taxon>
        <taxon>Phaeosphaeriaceae</taxon>
        <taxon>Ophiobolus</taxon>
    </lineage>
</organism>
<evidence type="ECO:0000313" key="1">
    <source>
        <dbReference type="EMBL" id="KAF2820933.1"/>
    </source>
</evidence>
<reference evidence="1" key="1">
    <citation type="journal article" date="2020" name="Stud. Mycol.">
        <title>101 Dothideomycetes genomes: a test case for predicting lifestyles and emergence of pathogens.</title>
        <authorList>
            <person name="Haridas S."/>
            <person name="Albert R."/>
            <person name="Binder M."/>
            <person name="Bloem J."/>
            <person name="Labutti K."/>
            <person name="Salamov A."/>
            <person name="Andreopoulos B."/>
            <person name="Baker S."/>
            <person name="Barry K."/>
            <person name="Bills G."/>
            <person name="Bluhm B."/>
            <person name="Cannon C."/>
            <person name="Castanera R."/>
            <person name="Culley D."/>
            <person name="Daum C."/>
            <person name="Ezra D."/>
            <person name="Gonzalez J."/>
            <person name="Henrissat B."/>
            <person name="Kuo A."/>
            <person name="Liang C."/>
            <person name="Lipzen A."/>
            <person name="Lutzoni F."/>
            <person name="Magnuson J."/>
            <person name="Mondo S."/>
            <person name="Nolan M."/>
            <person name="Ohm R."/>
            <person name="Pangilinan J."/>
            <person name="Park H.-J."/>
            <person name="Ramirez L."/>
            <person name="Alfaro M."/>
            <person name="Sun H."/>
            <person name="Tritt A."/>
            <person name="Yoshinaga Y."/>
            <person name="Zwiers L.-H."/>
            <person name="Turgeon B."/>
            <person name="Goodwin S."/>
            <person name="Spatafora J."/>
            <person name="Crous P."/>
            <person name="Grigoriev I."/>
        </authorList>
    </citation>
    <scope>NUCLEOTIDE SEQUENCE</scope>
    <source>
        <strain evidence="1">CBS 113818</strain>
    </source>
</reference>
<evidence type="ECO:0000313" key="2">
    <source>
        <dbReference type="Proteomes" id="UP000799424"/>
    </source>
</evidence>
<sequence length="91" mass="9865">MRFVSHLGSFGKSPACLSLTLRILSNSMLARFSAQVSSTNPRTAAEATAPQQISILPLDVTASTLGPLRLSSKHPQRCVFHTVPIREHHTS</sequence>
<dbReference type="EMBL" id="MU006239">
    <property type="protein sequence ID" value="KAF2820933.1"/>
    <property type="molecule type" value="Genomic_DNA"/>
</dbReference>
<name>A0A6A6ZJL4_9PLEO</name>
<dbReference type="AlphaFoldDB" id="A0A6A6ZJL4"/>